<organism evidence="3 4">
    <name type="scientific">Fusibacter bizertensis</name>
    <dbReference type="NCBI Taxonomy" id="1488331"/>
    <lineage>
        <taxon>Bacteria</taxon>
        <taxon>Bacillati</taxon>
        <taxon>Bacillota</taxon>
        <taxon>Clostridia</taxon>
        <taxon>Eubacteriales</taxon>
        <taxon>Eubacteriales Family XII. Incertae Sedis</taxon>
        <taxon>Fusibacter</taxon>
    </lineage>
</organism>
<keyword evidence="1" id="KW-0732">Signal</keyword>
<feature type="signal peptide" evidence="1">
    <location>
        <begin position="1"/>
        <end position="27"/>
    </location>
</feature>
<dbReference type="InterPro" id="IPR001763">
    <property type="entry name" value="Rhodanese-like_dom"/>
</dbReference>
<dbReference type="PROSITE" id="PS51257">
    <property type="entry name" value="PROKAR_LIPOPROTEIN"/>
    <property type="match status" value="1"/>
</dbReference>
<feature type="chain" id="PRO_5046508458" evidence="1">
    <location>
        <begin position="28"/>
        <end position="144"/>
    </location>
</feature>
<dbReference type="SUPFAM" id="SSF52821">
    <property type="entry name" value="Rhodanese/Cell cycle control phosphatase"/>
    <property type="match status" value="1"/>
</dbReference>
<dbReference type="PANTHER" id="PTHR43031">
    <property type="entry name" value="FAD-DEPENDENT OXIDOREDUCTASE"/>
    <property type="match status" value="1"/>
</dbReference>
<reference evidence="3 4" key="1">
    <citation type="submission" date="2023-04" db="EMBL/GenBank/DDBJ databases">
        <title>Fusibacter bizertensis strain WBS, isolated from littoral bottom sediments of the Arctic seas - biochemical and genomic analysis.</title>
        <authorList>
            <person name="Brioukhanov A.L."/>
        </authorList>
    </citation>
    <scope>NUCLEOTIDE SEQUENCE [LARGE SCALE GENOMIC DNA]</scope>
    <source>
        <strain evidence="3 4">WBS</strain>
    </source>
</reference>
<keyword evidence="4" id="KW-1185">Reference proteome</keyword>
<dbReference type="InterPro" id="IPR036873">
    <property type="entry name" value="Rhodanese-like_dom_sf"/>
</dbReference>
<proteinExistence type="predicted"/>
<dbReference type="Pfam" id="PF00581">
    <property type="entry name" value="Rhodanese"/>
    <property type="match status" value="1"/>
</dbReference>
<evidence type="ECO:0000256" key="1">
    <source>
        <dbReference type="SAM" id="SignalP"/>
    </source>
</evidence>
<dbReference type="PROSITE" id="PS50206">
    <property type="entry name" value="RHODANESE_3"/>
    <property type="match status" value="1"/>
</dbReference>
<dbReference type="PANTHER" id="PTHR43031:SF1">
    <property type="entry name" value="PYRIDINE NUCLEOTIDE-DISULPHIDE OXIDOREDUCTASE"/>
    <property type="match status" value="1"/>
</dbReference>
<dbReference type="EMBL" id="JARYZI010000002">
    <property type="protein sequence ID" value="MDH8677460.1"/>
    <property type="molecule type" value="Genomic_DNA"/>
</dbReference>
<protein>
    <submittedName>
        <fullName evidence="3">Rhodanese-like domain-containing protein</fullName>
    </submittedName>
</protein>
<evidence type="ECO:0000259" key="2">
    <source>
        <dbReference type="PROSITE" id="PS50206"/>
    </source>
</evidence>
<dbReference type="Proteomes" id="UP001158045">
    <property type="component" value="Unassembled WGS sequence"/>
</dbReference>
<name>A0ABT6NAL7_9FIRM</name>
<dbReference type="CDD" id="cd00158">
    <property type="entry name" value="RHOD"/>
    <property type="match status" value="1"/>
</dbReference>
<sequence length="144" mass="16088">MNIKNYNKFIIVTILCLSALLVISSCAAKDDEVSQVEDAVTTVFEKIDSDRAIELMAELSDYRLVDVRTQEEFDEGHIKGAELMPLDQLESLAGDQLNDKDQVLIVYCRSGNRSGQASDLLKELGYTHVYDLGGIINWTGEIEK</sequence>
<evidence type="ECO:0000313" key="3">
    <source>
        <dbReference type="EMBL" id="MDH8677460.1"/>
    </source>
</evidence>
<dbReference type="InterPro" id="IPR050229">
    <property type="entry name" value="GlpE_sulfurtransferase"/>
</dbReference>
<feature type="domain" description="Rhodanese" evidence="2">
    <location>
        <begin position="58"/>
        <end position="143"/>
    </location>
</feature>
<evidence type="ECO:0000313" key="4">
    <source>
        <dbReference type="Proteomes" id="UP001158045"/>
    </source>
</evidence>
<dbReference type="SMART" id="SM00450">
    <property type="entry name" value="RHOD"/>
    <property type="match status" value="1"/>
</dbReference>
<accession>A0ABT6NAL7</accession>
<dbReference type="Gene3D" id="3.40.250.10">
    <property type="entry name" value="Rhodanese-like domain"/>
    <property type="match status" value="1"/>
</dbReference>
<comment type="caution">
    <text evidence="3">The sequence shown here is derived from an EMBL/GenBank/DDBJ whole genome shotgun (WGS) entry which is preliminary data.</text>
</comment>
<gene>
    <name evidence="3" type="ORF">QE109_04835</name>
</gene>
<dbReference type="RefSeq" id="WP_281093274.1">
    <property type="nucleotide sequence ID" value="NZ_JARYZI010000002.1"/>
</dbReference>